<protein>
    <recommendedName>
        <fullName evidence="4">prolyl aminopeptidase</fullName>
        <ecNumber evidence="4">3.4.11.5</ecNumber>
    </recommendedName>
    <alternativeName>
        <fullName evidence="9">Prolyl aminopeptidase</fullName>
    </alternativeName>
</protein>
<dbReference type="GO" id="GO:0005737">
    <property type="term" value="C:cytoplasm"/>
    <property type="evidence" value="ECO:0007669"/>
    <property type="project" value="UniProtKB-SubCell"/>
</dbReference>
<dbReference type="InterPro" id="IPR005944">
    <property type="entry name" value="Pro_iminopeptidase"/>
</dbReference>
<evidence type="ECO:0000256" key="7">
    <source>
        <dbReference type="ARBA" id="ARBA00022670"/>
    </source>
</evidence>
<keyword evidence="7" id="KW-0645">Protease</keyword>
<dbReference type="PANTHER" id="PTHR43722:SF1">
    <property type="entry name" value="PROLINE IMINOPEPTIDASE"/>
    <property type="match status" value="1"/>
</dbReference>
<dbReference type="SUPFAM" id="SSF53474">
    <property type="entry name" value="alpha/beta-Hydrolases"/>
    <property type="match status" value="1"/>
</dbReference>
<evidence type="ECO:0000256" key="1">
    <source>
        <dbReference type="ARBA" id="ARBA00001585"/>
    </source>
</evidence>
<dbReference type="EC" id="3.4.11.5" evidence="4"/>
<dbReference type="InterPro" id="IPR000073">
    <property type="entry name" value="AB_hydrolase_1"/>
</dbReference>
<dbReference type="GO" id="GO:0006508">
    <property type="term" value="P:proteolysis"/>
    <property type="evidence" value="ECO:0007669"/>
    <property type="project" value="UniProtKB-KW"/>
</dbReference>
<keyword evidence="6" id="KW-0963">Cytoplasm</keyword>
<keyword evidence="8 11" id="KW-0378">Hydrolase</keyword>
<evidence type="ECO:0000256" key="8">
    <source>
        <dbReference type="ARBA" id="ARBA00022801"/>
    </source>
</evidence>
<dbReference type="AlphaFoldDB" id="A0A859FDI0"/>
<sequence length="324" mass="37277">MAKSDVRFTKEFVEIDGHKSGMFIESTDEANPVLLVVHGGPGFPQYAITKDASLEWEREFTVCYWEQRGAGMSYNKKTQGELSLDRLVADALAVTEYLKERFGKEKVYLFGHSWGSFFGSIMAHRHPEHYHAYIGVGQMGRQLESTKDMHAFLLKTAMERGDAKAESDIRAVTIDEDFYKNRDLVRIMDRYLIPYGGGMKREGFSNYTAMKQVLLCNKYSIMERLRFPIALFSTYASISETLMGSDTTVLAPTIDIPVYIVHGLYDYQTSHSEAKRFFEHVEAPHKQFFTFENSAHSPYLEEKERFMEILREEVLGKERSVRVG</sequence>
<organism evidence="11 12">
    <name type="scientific">Paenalkalicoccus suaedae</name>
    <dbReference type="NCBI Taxonomy" id="2592382"/>
    <lineage>
        <taxon>Bacteria</taxon>
        <taxon>Bacillati</taxon>
        <taxon>Bacillota</taxon>
        <taxon>Bacilli</taxon>
        <taxon>Bacillales</taxon>
        <taxon>Bacillaceae</taxon>
        <taxon>Paenalkalicoccus</taxon>
    </lineage>
</organism>
<dbReference type="PRINTS" id="PR00793">
    <property type="entry name" value="PROAMNOPTASE"/>
</dbReference>
<evidence type="ECO:0000256" key="5">
    <source>
        <dbReference type="ARBA" id="ARBA00022438"/>
    </source>
</evidence>
<feature type="domain" description="AB hydrolase-1" evidence="10">
    <location>
        <begin position="32"/>
        <end position="302"/>
    </location>
</feature>
<dbReference type="InterPro" id="IPR029058">
    <property type="entry name" value="AB_hydrolase_fold"/>
</dbReference>
<proteinExistence type="inferred from homology"/>
<evidence type="ECO:0000256" key="9">
    <source>
        <dbReference type="ARBA" id="ARBA00029605"/>
    </source>
</evidence>
<comment type="similarity">
    <text evidence="3">Belongs to the peptidase S33 family.</text>
</comment>
<evidence type="ECO:0000256" key="4">
    <source>
        <dbReference type="ARBA" id="ARBA00012568"/>
    </source>
</evidence>
<dbReference type="KEGG" id="psua:FLK61_26515"/>
<accession>A0A859FDI0</accession>
<reference evidence="12" key="1">
    <citation type="submission" date="2019-07" db="EMBL/GenBank/DDBJ databases">
        <title>Bacillus alkalisoli sp. nov. isolated from saline soil.</title>
        <authorList>
            <person name="Sun J.-Q."/>
            <person name="Xu L."/>
        </authorList>
    </citation>
    <scope>NUCLEOTIDE SEQUENCE [LARGE SCALE GENOMIC DNA]</scope>
    <source>
        <strain evidence="12">M4U3P1</strain>
    </source>
</reference>
<keyword evidence="5" id="KW-0031">Aminopeptidase</keyword>
<evidence type="ECO:0000259" key="10">
    <source>
        <dbReference type="Pfam" id="PF00561"/>
    </source>
</evidence>
<comment type="catalytic activity">
    <reaction evidence="1">
        <text>Release of N-terminal proline from a peptide.</text>
        <dbReference type="EC" id="3.4.11.5"/>
    </reaction>
</comment>
<dbReference type="RefSeq" id="WP_176008355.1">
    <property type="nucleotide sequence ID" value="NZ_CP041372.2"/>
</dbReference>
<evidence type="ECO:0000256" key="2">
    <source>
        <dbReference type="ARBA" id="ARBA00004496"/>
    </source>
</evidence>
<gene>
    <name evidence="11" type="ORF">FLK61_26515</name>
</gene>
<dbReference type="GO" id="GO:0004177">
    <property type="term" value="F:aminopeptidase activity"/>
    <property type="evidence" value="ECO:0007669"/>
    <property type="project" value="UniProtKB-KW"/>
</dbReference>
<dbReference type="Gene3D" id="3.40.50.1820">
    <property type="entry name" value="alpha/beta hydrolase"/>
    <property type="match status" value="1"/>
</dbReference>
<dbReference type="Proteomes" id="UP000318138">
    <property type="component" value="Chromosome"/>
</dbReference>
<comment type="subcellular location">
    <subcellularLocation>
        <location evidence="2">Cytoplasm</location>
    </subcellularLocation>
</comment>
<dbReference type="PANTHER" id="PTHR43722">
    <property type="entry name" value="PROLINE IMINOPEPTIDASE"/>
    <property type="match status" value="1"/>
</dbReference>
<evidence type="ECO:0000313" key="12">
    <source>
        <dbReference type="Proteomes" id="UP000318138"/>
    </source>
</evidence>
<evidence type="ECO:0000256" key="6">
    <source>
        <dbReference type="ARBA" id="ARBA00022490"/>
    </source>
</evidence>
<evidence type="ECO:0000256" key="3">
    <source>
        <dbReference type="ARBA" id="ARBA00010088"/>
    </source>
</evidence>
<dbReference type="InterPro" id="IPR002410">
    <property type="entry name" value="Peptidase_S33"/>
</dbReference>
<name>A0A859FDI0_9BACI</name>
<evidence type="ECO:0000313" key="11">
    <source>
        <dbReference type="EMBL" id="QKS70315.1"/>
    </source>
</evidence>
<dbReference type="EMBL" id="CP041372">
    <property type="protein sequence ID" value="QKS70315.1"/>
    <property type="molecule type" value="Genomic_DNA"/>
</dbReference>
<dbReference type="Pfam" id="PF00561">
    <property type="entry name" value="Abhydrolase_1"/>
    <property type="match status" value="1"/>
</dbReference>
<keyword evidence="12" id="KW-1185">Reference proteome</keyword>